<proteinExistence type="predicted"/>
<name>A0ABT4VKM7_9HYPH</name>
<organism evidence="2 3">
    <name type="scientific">Hoeflea poritis</name>
    <dbReference type="NCBI Taxonomy" id="2993659"/>
    <lineage>
        <taxon>Bacteria</taxon>
        <taxon>Pseudomonadati</taxon>
        <taxon>Pseudomonadota</taxon>
        <taxon>Alphaproteobacteria</taxon>
        <taxon>Hyphomicrobiales</taxon>
        <taxon>Rhizobiaceae</taxon>
        <taxon>Hoeflea</taxon>
    </lineage>
</organism>
<dbReference type="EMBL" id="JAPJZH010000004">
    <property type="protein sequence ID" value="MDA4845255.1"/>
    <property type="molecule type" value="Genomic_DNA"/>
</dbReference>
<dbReference type="InterPro" id="IPR002818">
    <property type="entry name" value="DJ-1/PfpI"/>
</dbReference>
<evidence type="ECO:0000313" key="2">
    <source>
        <dbReference type="EMBL" id="MDA4845255.1"/>
    </source>
</evidence>
<comment type="caution">
    <text evidence="2">The sequence shown here is derived from an EMBL/GenBank/DDBJ whole genome shotgun (WGS) entry which is preliminary data.</text>
</comment>
<dbReference type="Pfam" id="PF01965">
    <property type="entry name" value="DJ-1_PfpI"/>
    <property type="match status" value="1"/>
</dbReference>
<evidence type="ECO:0000313" key="3">
    <source>
        <dbReference type="Proteomes" id="UP001148313"/>
    </source>
</evidence>
<dbReference type="Gene3D" id="3.40.50.880">
    <property type="match status" value="1"/>
</dbReference>
<feature type="domain" description="DJ-1/PfpI" evidence="1">
    <location>
        <begin position="5"/>
        <end position="174"/>
    </location>
</feature>
<dbReference type="RefSeq" id="WP_271088861.1">
    <property type="nucleotide sequence ID" value="NZ_JAPJZH010000004.1"/>
</dbReference>
<dbReference type="InterPro" id="IPR029062">
    <property type="entry name" value="Class_I_gatase-like"/>
</dbReference>
<dbReference type="PANTHER" id="PTHR43130:SF3">
    <property type="entry name" value="HTH-TYPE TRANSCRIPTIONAL REGULATOR RV1931C"/>
    <property type="match status" value="1"/>
</dbReference>
<accession>A0ABT4VKM7</accession>
<evidence type="ECO:0000259" key="1">
    <source>
        <dbReference type="Pfam" id="PF01965"/>
    </source>
</evidence>
<keyword evidence="3" id="KW-1185">Reference proteome</keyword>
<gene>
    <name evidence="2" type="ORF">OOZ53_07835</name>
</gene>
<dbReference type="SUPFAM" id="SSF52317">
    <property type="entry name" value="Class I glutamine amidotransferase-like"/>
    <property type="match status" value="1"/>
</dbReference>
<dbReference type="CDD" id="cd03139">
    <property type="entry name" value="GATase1_PfpI_2"/>
    <property type="match status" value="1"/>
</dbReference>
<protein>
    <submittedName>
        <fullName evidence="2">DJ-1/PfpI family protein</fullName>
    </submittedName>
</protein>
<dbReference type="InterPro" id="IPR052158">
    <property type="entry name" value="INH-QAR"/>
</dbReference>
<sequence>MGTFKTVGVVVFDGIERLDFEGPLGVLGWAARHSEEPASVLRVSKDGRPVKDHLSGTTINVEGSLVDFDGFDLLVVPGGDTGQFADDGELIAGVHKLGTDSRVVASVCTGAFLVAGAGLANGKSIATHWMSHPRFESRFPNVRLAKDKRYVCDGKLWSSAGISAGIDMTLNLVTAEYGEIVSKKCQGLLEYFPEPPWTREEVSEALGS</sequence>
<reference evidence="2" key="1">
    <citation type="submission" date="2022-11" db="EMBL/GenBank/DDBJ databases">
        <title>Hoeflea poritis sp. nov., isolated from scleractinian coral Porites lutea.</title>
        <authorList>
            <person name="Zhang G."/>
            <person name="Wei Q."/>
            <person name="Cai L."/>
        </authorList>
    </citation>
    <scope>NUCLEOTIDE SEQUENCE</scope>
    <source>
        <strain evidence="2">E7-10</strain>
    </source>
</reference>
<dbReference type="PANTHER" id="PTHR43130">
    <property type="entry name" value="ARAC-FAMILY TRANSCRIPTIONAL REGULATOR"/>
    <property type="match status" value="1"/>
</dbReference>
<dbReference type="Proteomes" id="UP001148313">
    <property type="component" value="Unassembled WGS sequence"/>
</dbReference>